<keyword evidence="3" id="KW-1185">Reference proteome</keyword>
<dbReference type="PANTHER" id="PTHR47907:SF5">
    <property type="entry name" value="AP2 ASSOCIATED KINASE 1"/>
    <property type="match status" value="1"/>
</dbReference>
<dbReference type="PANTHER" id="PTHR47907">
    <property type="entry name" value="PROTEIN KINASE DOMAIN-CONTAINING PROTEIN"/>
    <property type="match status" value="1"/>
</dbReference>
<proteinExistence type="predicted"/>
<evidence type="ECO:0000313" key="3">
    <source>
        <dbReference type="Proteomes" id="UP001497482"/>
    </source>
</evidence>
<accession>A0AAV2MRI4</accession>
<sequence length="378" mass="39907">MSPENSLLLPGLLTPADPFKTSSESCSNAKTEVCVDSLIPGLEAPLSQQRPGVCSSGVQDPLTGDASLLGLLSHSPPHQNQCVSSLNNHLGSRSGPDEQLTNQASADSSLLLSCGGNNDEFDPIPVLVSKNTSQDLQAEGNGYSVLAEGHEVETSELQTDDGCVHSSDEDQQEPKQEQSGESAHDCSGSRPLLMDSEEEDAPPYTAESSLPPVAFSPADLNHSQHTSAPPAPPAPADVFTNAPFRTALEEDTSDVFANAPFPRPYSAQLPIDVFAQAPFGKRKESTSVSSVNQYTQAAAEPNVLGNVTPQPFRPQALAKYSRHFEEAVLQQPAPSPVSRPAPVGFVPVAPSHSWTSESSSGDPFVSAPFHVKGPQEKP</sequence>
<dbReference type="InterPro" id="IPR051744">
    <property type="entry name" value="AP2_assoc_SerThr_kinase"/>
</dbReference>
<name>A0AAV2MRI4_KNICA</name>
<dbReference type="Proteomes" id="UP001497482">
    <property type="component" value="Chromosome 9"/>
</dbReference>
<dbReference type="EMBL" id="OZ035831">
    <property type="protein sequence ID" value="CAL1616109.1"/>
    <property type="molecule type" value="Genomic_DNA"/>
</dbReference>
<evidence type="ECO:0000313" key="2">
    <source>
        <dbReference type="EMBL" id="CAL1616109.1"/>
    </source>
</evidence>
<dbReference type="AlphaFoldDB" id="A0AAV2MRI4"/>
<gene>
    <name evidence="2" type="ORF">KC01_LOCUS41936</name>
</gene>
<protein>
    <submittedName>
        <fullName evidence="2">Uncharacterized protein</fullName>
    </submittedName>
</protein>
<feature type="compositionally biased region" description="Polar residues" evidence="1">
    <location>
        <begin position="352"/>
        <end position="361"/>
    </location>
</feature>
<reference evidence="2 3" key="1">
    <citation type="submission" date="2024-04" db="EMBL/GenBank/DDBJ databases">
        <authorList>
            <person name="Waldvogel A.-M."/>
            <person name="Schoenle A."/>
        </authorList>
    </citation>
    <scope>NUCLEOTIDE SEQUENCE [LARGE SCALE GENOMIC DNA]</scope>
</reference>
<evidence type="ECO:0000256" key="1">
    <source>
        <dbReference type="SAM" id="MobiDB-lite"/>
    </source>
</evidence>
<feature type="region of interest" description="Disordered" evidence="1">
    <location>
        <begin position="152"/>
        <end position="246"/>
    </location>
</feature>
<feature type="compositionally biased region" description="Basic and acidic residues" evidence="1">
    <location>
        <begin position="162"/>
        <end position="184"/>
    </location>
</feature>
<organism evidence="2 3">
    <name type="scientific">Knipowitschia caucasica</name>
    <name type="common">Caucasian dwarf goby</name>
    <name type="synonym">Pomatoschistus caucasicus</name>
    <dbReference type="NCBI Taxonomy" id="637954"/>
    <lineage>
        <taxon>Eukaryota</taxon>
        <taxon>Metazoa</taxon>
        <taxon>Chordata</taxon>
        <taxon>Craniata</taxon>
        <taxon>Vertebrata</taxon>
        <taxon>Euteleostomi</taxon>
        <taxon>Actinopterygii</taxon>
        <taxon>Neopterygii</taxon>
        <taxon>Teleostei</taxon>
        <taxon>Neoteleostei</taxon>
        <taxon>Acanthomorphata</taxon>
        <taxon>Gobiaria</taxon>
        <taxon>Gobiiformes</taxon>
        <taxon>Gobioidei</taxon>
        <taxon>Gobiidae</taxon>
        <taxon>Gobiinae</taxon>
        <taxon>Knipowitschia</taxon>
    </lineage>
</organism>
<feature type="region of interest" description="Disordered" evidence="1">
    <location>
        <begin position="328"/>
        <end position="378"/>
    </location>
</feature>
<feature type="region of interest" description="Disordered" evidence="1">
    <location>
        <begin position="84"/>
        <end position="105"/>
    </location>
</feature>